<organism evidence="2 3">
    <name type="scientific">Abyssicoccus albus</name>
    <dbReference type="NCBI Taxonomy" id="1817405"/>
    <lineage>
        <taxon>Bacteria</taxon>
        <taxon>Bacillati</taxon>
        <taxon>Bacillota</taxon>
        <taxon>Bacilli</taxon>
        <taxon>Bacillales</taxon>
        <taxon>Abyssicoccaceae</taxon>
    </lineage>
</organism>
<dbReference type="EMBL" id="RKRK01000002">
    <property type="protein sequence ID" value="RPF57813.1"/>
    <property type="molecule type" value="Genomic_DNA"/>
</dbReference>
<dbReference type="Proteomes" id="UP000277108">
    <property type="component" value="Unassembled WGS sequence"/>
</dbReference>
<accession>A0A3N5BJK4</accession>
<protein>
    <submittedName>
        <fullName evidence="2">Uncharacterized protein</fullName>
    </submittedName>
</protein>
<name>A0A3N5BJK4_9BACL</name>
<feature type="transmembrane region" description="Helical" evidence="1">
    <location>
        <begin position="51"/>
        <end position="72"/>
    </location>
</feature>
<feature type="transmembrane region" description="Helical" evidence="1">
    <location>
        <begin position="78"/>
        <end position="95"/>
    </location>
</feature>
<keyword evidence="1" id="KW-1133">Transmembrane helix</keyword>
<evidence type="ECO:0000256" key="1">
    <source>
        <dbReference type="SAM" id="Phobius"/>
    </source>
</evidence>
<dbReference type="AlphaFoldDB" id="A0A3N5BJK4"/>
<gene>
    <name evidence="2" type="ORF">EDD62_0448</name>
</gene>
<keyword evidence="3" id="KW-1185">Reference proteome</keyword>
<evidence type="ECO:0000313" key="3">
    <source>
        <dbReference type="Proteomes" id="UP000277108"/>
    </source>
</evidence>
<comment type="caution">
    <text evidence="2">The sequence shown here is derived from an EMBL/GenBank/DDBJ whole genome shotgun (WGS) entry which is preliminary data.</text>
</comment>
<sequence length="106" mass="12521">MIFLHTLFILISIYIPSLFFQQPIPNEYAIIITLVTILFLLSTYNKILFKITLIIYPAITFIFGLICLYFMQFINNDLYMSLTVSTCTILYSLLLERLNTFFQKQI</sequence>
<keyword evidence="1" id="KW-0472">Membrane</keyword>
<keyword evidence="1" id="KW-0812">Transmembrane</keyword>
<proteinExistence type="predicted"/>
<evidence type="ECO:0000313" key="2">
    <source>
        <dbReference type="EMBL" id="RPF57813.1"/>
    </source>
</evidence>
<reference evidence="2 3" key="1">
    <citation type="submission" date="2018-11" db="EMBL/GenBank/DDBJ databases">
        <title>Genomic Encyclopedia of Type Strains, Phase IV (KMG-IV): sequencing the most valuable type-strain genomes for metagenomic binning, comparative biology and taxonomic classification.</title>
        <authorList>
            <person name="Goeker M."/>
        </authorList>
    </citation>
    <scope>NUCLEOTIDE SEQUENCE [LARGE SCALE GENOMIC DNA]</scope>
    <source>
        <strain evidence="2 3">DSM 29158</strain>
    </source>
</reference>
<feature type="transmembrane region" description="Helical" evidence="1">
    <location>
        <begin position="7"/>
        <end position="22"/>
    </location>
</feature>
<feature type="transmembrane region" description="Helical" evidence="1">
    <location>
        <begin position="28"/>
        <end position="44"/>
    </location>
</feature>